<dbReference type="EMBL" id="JACHIG010000003">
    <property type="protein sequence ID" value="MBB5032085.1"/>
    <property type="molecule type" value="Genomic_DNA"/>
</dbReference>
<proteinExistence type="predicted"/>
<accession>A0A7W7YA42</accession>
<keyword evidence="3" id="KW-1185">Reference proteome</keyword>
<evidence type="ECO:0000313" key="3">
    <source>
        <dbReference type="Proteomes" id="UP000590740"/>
    </source>
</evidence>
<dbReference type="InterPro" id="IPR029475">
    <property type="entry name" value="DUF6807"/>
</dbReference>
<dbReference type="AlphaFoldDB" id="A0A7W7YA42"/>
<feature type="chain" id="PRO_5030882547" description="Methane oxygenase PmoA" evidence="1">
    <location>
        <begin position="17"/>
        <end position="323"/>
    </location>
</feature>
<keyword evidence="1" id="KW-0732">Signal</keyword>
<reference evidence="2 3" key="1">
    <citation type="submission" date="2020-08" db="EMBL/GenBank/DDBJ databases">
        <title>Genomic Encyclopedia of Type Strains, Phase IV (KMG-IV): sequencing the most valuable type-strain genomes for metagenomic binning, comparative biology and taxonomic classification.</title>
        <authorList>
            <person name="Goeker M."/>
        </authorList>
    </citation>
    <scope>NUCLEOTIDE SEQUENCE [LARGE SCALE GENOMIC DNA]</scope>
    <source>
        <strain evidence="2 3">DSM 12252</strain>
    </source>
</reference>
<feature type="signal peptide" evidence="1">
    <location>
        <begin position="1"/>
        <end position="16"/>
    </location>
</feature>
<dbReference type="Pfam" id="PF14100">
    <property type="entry name" value="DUF6807"/>
    <property type="match status" value="1"/>
</dbReference>
<protein>
    <recommendedName>
        <fullName evidence="4">Methane oxygenase PmoA</fullName>
    </recommendedName>
</protein>
<dbReference type="Proteomes" id="UP000590740">
    <property type="component" value="Unassembled WGS sequence"/>
</dbReference>
<organism evidence="2 3">
    <name type="scientific">Prosthecobacter vanneervenii</name>
    <dbReference type="NCBI Taxonomy" id="48466"/>
    <lineage>
        <taxon>Bacteria</taxon>
        <taxon>Pseudomonadati</taxon>
        <taxon>Verrucomicrobiota</taxon>
        <taxon>Verrucomicrobiia</taxon>
        <taxon>Verrucomicrobiales</taxon>
        <taxon>Verrucomicrobiaceae</taxon>
        <taxon>Prosthecobacter</taxon>
    </lineage>
</organism>
<evidence type="ECO:0000256" key="1">
    <source>
        <dbReference type="SAM" id="SignalP"/>
    </source>
</evidence>
<name>A0A7W7YA42_9BACT</name>
<gene>
    <name evidence="2" type="ORF">HNQ65_001662</name>
</gene>
<evidence type="ECO:0000313" key="2">
    <source>
        <dbReference type="EMBL" id="MBB5032085.1"/>
    </source>
</evidence>
<dbReference type="RefSeq" id="WP_184339026.1">
    <property type="nucleotide sequence ID" value="NZ_JACHIG010000003.1"/>
</dbReference>
<evidence type="ECO:0008006" key="4">
    <source>
        <dbReference type="Google" id="ProtNLM"/>
    </source>
</evidence>
<sequence length="323" mass="35658">MKLLLASFLLTSLASAAQFSVEKTATGGAIVKVDGQVFAEYVVDQANKPYLAPVFGPTGKQMTRNYPMANVEGEQHDHPHHRGICFGHEGINGIESWAERATFGESAKTADRVKSLGSEKHREFKTLEAKPDSAVLVSIIDYLDPSGKKYLEEERTMIFTAGEGTRSIEMKQILLATEGPVNFEDKKDAGLSIRVPTEMAVEIEKNKKGSGHIISSEGLTDADAWGKRAKWCDYYGTVGGEKLGVAMLNHPSSFRFPTPWHVRTYGLFTANPFGTKALDKNAPDGAYELKKGEYTLLRHLFYFHKGDEKEGKVAEAYEAFAKQ</sequence>
<comment type="caution">
    <text evidence="2">The sequence shown here is derived from an EMBL/GenBank/DDBJ whole genome shotgun (WGS) entry which is preliminary data.</text>
</comment>